<keyword evidence="8" id="KW-1185">Reference proteome</keyword>
<dbReference type="GO" id="GO:0005524">
    <property type="term" value="F:ATP binding"/>
    <property type="evidence" value="ECO:0007669"/>
    <property type="project" value="UniProtKB-KW"/>
</dbReference>
<dbReference type="Gene3D" id="3.40.50.300">
    <property type="entry name" value="P-loop containing nucleotide triphosphate hydrolases"/>
    <property type="match status" value="1"/>
</dbReference>
<reference evidence="7 8" key="1">
    <citation type="submission" date="2017-05" db="EMBL/GenBank/DDBJ databases">
        <authorList>
            <person name="Varghese N."/>
            <person name="Submissions S."/>
        </authorList>
    </citation>
    <scope>NUCLEOTIDE SEQUENCE [LARGE SCALE GENOMIC DNA]</scope>
    <source>
        <strain evidence="7 8">DSM 19036</strain>
    </source>
</reference>
<keyword evidence="3" id="KW-0536">Nodulation</keyword>
<protein>
    <submittedName>
        <fullName evidence="7">ABC-2 type transport system ATP-binding protein</fullName>
    </submittedName>
</protein>
<dbReference type="InterPro" id="IPR017871">
    <property type="entry name" value="ABC_transporter-like_CS"/>
</dbReference>
<dbReference type="Pfam" id="PF13732">
    <property type="entry name" value="DrrA1-3_C"/>
    <property type="match status" value="1"/>
</dbReference>
<keyword evidence="4" id="KW-0547">Nucleotide-binding</keyword>
<dbReference type="EMBL" id="FXTN01000015">
    <property type="protein sequence ID" value="SMO97991.1"/>
    <property type="molecule type" value="Genomic_DNA"/>
</dbReference>
<dbReference type="InterPro" id="IPR050763">
    <property type="entry name" value="ABC_transporter_ATP-binding"/>
</dbReference>
<dbReference type="InterPro" id="IPR003593">
    <property type="entry name" value="AAA+_ATPase"/>
</dbReference>
<dbReference type="InterPro" id="IPR003439">
    <property type="entry name" value="ABC_transporter-like_ATP-bd"/>
</dbReference>
<dbReference type="PANTHER" id="PTHR42711:SF5">
    <property type="entry name" value="ABC TRANSPORTER ATP-BINDING PROTEIN NATA"/>
    <property type="match status" value="1"/>
</dbReference>
<organism evidence="7 8">
    <name type="scientific">Pedobacter westerhofensis</name>
    <dbReference type="NCBI Taxonomy" id="425512"/>
    <lineage>
        <taxon>Bacteria</taxon>
        <taxon>Pseudomonadati</taxon>
        <taxon>Bacteroidota</taxon>
        <taxon>Sphingobacteriia</taxon>
        <taxon>Sphingobacteriales</taxon>
        <taxon>Sphingobacteriaceae</taxon>
        <taxon>Pedobacter</taxon>
    </lineage>
</organism>
<evidence type="ECO:0000256" key="5">
    <source>
        <dbReference type="ARBA" id="ARBA00022840"/>
    </source>
</evidence>
<dbReference type="PANTHER" id="PTHR42711">
    <property type="entry name" value="ABC TRANSPORTER ATP-BINDING PROTEIN"/>
    <property type="match status" value="1"/>
</dbReference>
<dbReference type="InterPro" id="IPR025302">
    <property type="entry name" value="DrrA1/2-like_C"/>
</dbReference>
<dbReference type="Proteomes" id="UP000320300">
    <property type="component" value="Unassembled WGS sequence"/>
</dbReference>
<dbReference type="SUPFAM" id="SSF52540">
    <property type="entry name" value="P-loop containing nucleoside triphosphate hydrolases"/>
    <property type="match status" value="1"/>
</dbReference>
<accession>A0A521FR98</accession>
<feature type="domain" description="ABC transporter" evidence="6">
    <location>
        <begin position="2"/>
        <end position="229"/>
    </location>
</feature>
<evidence type="ECO:0000259" key="6">
    <source>
        <dbReference type="PROSITE" id="PS50893"/>
    </source>
</evidence>
<dbReference type="AlphaFoldDB" id="A0A521FR98"/>
<dbReference type="RefSeq" id="WP_142530897.1">
    <property type="nucleotide sequence ID" value="NZ_CBCSJO010000014.1"/>
</dbReference>
<gene>
    <name evidence="7" type="ORF">SAMN06265348_11587</name>
</gene>
<dbReference type="OrthoDB" id="9785229at2"/>
<dbReference type="PROSITE" id="PS50893">
    <property type="entry name" value="ABC_TRANSPORTER_2"/>
    <property type="match status" value="1"/>
</dbReference>
<name>A0A521FR98_9SPHI</name>
<keyword evidence="2" id="KW-0813">Transport</keyword>
<evidence type="ECO:0000256" key="3">
    <source>
        <dbReference type="ARBA" id="ARBA00022458"/>
    </source>
</evidence>
<evidence type="ECO:0000313" key="8">
    <source>
        <dbReference type="Proteomes" id="UP000320300"/>
    </source>
</evidence>
<sequence length="301" mass="34258">MLSVNNIVKQYAEHRALDDVSLTVEQGKIFGLLGPNGAGKTSLIRIITQITAPDSGEVIFNGQRLNSNHIAQIGYLPEERGLYKKMEIGEQVLYLAKLKGLSTAEATKRVRYWFEKLEMGSWWNKKVEDLSKGMQQKVQFVATILHQPELIILDEPFSGFDPVNAEIIKNEILELNKQGATFIFSTHRMESVEELCDSIALIHRSKKILDGSVEEIKEKYRNNTYWLEYQGEYNTELPSDVFEVLQKDIRKGTTTLKVKIKEGQSANNMLAALLPVVNIQRLDEVIPTMNDIFIDQVKTKD</sequence>
<dbReference type="PROSITE" id="PS00211">
    <property type="entry name" value="ABC_TRANSPORTER_1"/>
    <property type="match status" value="1"/>
</dbReference>
<comment type="similarity">
    <text evidence="1">Belongs to the ABC transporter superfamily.</text>
</comment>
<evidence type="ECO:0000256" key="1">
    <source>
        <dbReference type="ARBA" id="ARBA00005417"/>
    </source>
</evidence>
<dbReference type="SMART" id="SM00382">
    <property type="entry name" value="AAA"/>
    <property type="match status" value="1"/>
</dbReference>
<dbReference type="InterPro" id="IPR027417">
    <property type="entry name" value="P-loop_NTPase"/>
</dbReference>
<dbReference type="GO" id="GO:0016887">
    <property type="term" value="F:ATP hydrolysis activity"/>
    <property type="evidence" value="ECO:0007669"/>
    <property type="project" value="InterPro"/>
</dbReference>
<keyword evidence="5 7" id="KW-0067">ATP-binding</keyword>
<proteinExistence type="inferred from homology"/>
<dbReference type="Pfam" id="PF00005">
    <property type="entry name" value="ABC_tran"/>
    <property type="match status" value="1"/>
</dbReference>
<evidence type="ECO:0000256" key="4">
    <source>
        <dbReference type="ARBA" id="ARBA00022741"/>
    </source>
</evidence>
<evidence type="ECO:0000313" key="7">
    <source>
        <dbReference type="EMBL" id="SMO97991.1"/>
    </source>
</evidence>
<evidence type="ECO:0000256" key="2">
    <source>
        <dbReference type="ARBA" id="ARBA00022448"/>
    </source>
</evidence>